<keyword evidence="12" id="KW-0325">Glycoprotein</keyword>
<dbReference type="RefSeq" id="XP_013397125.1">
    <property type="nucleotide sequence ID" value="XM_013541671.1"/>
</dbReference>
<dbReference type="KEGG" id="lak:106163947"/>
<feature type="disulfide bond" evidence="13">
    <location>
        <begin position="167"/>
        <end position="187"/>
    </location>
</feature>
<dbReference type="PRINTS" id="PR00259">
    <property type="entry name" value="TMFOUR"/>
</dbReference>
<evidence type="ECO:0000256" key="9">
    <source>
        <dbReference type="ARBA" id="ARBA00022989"/>
    </source>
</evidence>
<dbReference type="InterPro" id="IPR008952">
    <property type="entry name" value="Tetraspanin_EC2_sf"/>
</dbReference>
<evidence type="ECO:0000256" key="1">
    <source>
        <dbReference type="ARBA" id="ARBA00004496"/>
    </source>
</evidence>
<dbReference type="FunFam" id="1.10.1450.10:FF:000007">
    <property type="entry name" value="Tetraspanin"/>
    <property type="match status" value="1"/>
</dbReference>
<dbReference type="InterPro" id="IPR018503">
    <property type="entry name" value="Tetraspanin_CS"/>
</dbReference>
<gene>
    <name evidence="16 17" type="primary">LOC106163947</name>
</gene>
<dbReference type="GO" id="GO:0005912">
    <property type="term" value="C:adherens junction"/>
    <property type="evidence" value="ECO:0007669"/>
    <property type="project" value="UniProtKB-SubCell"/>
</dbReference>
<dbReference type="Gene3D" id="1.10.1450.10">
    <property type="entry name" value="Tetraspanin"/>
    <property type="match status" value="1"/>
</dbReference>
<comment type="subcellular location">
    <subcellularLocation>
        <location evidence="2">Cell junction</location>
        <location evidence="2">Adherens junction</location>
    </subcellularLocation>
    <subcellularLocation>
        <location evidence="3">Cell membrane</location>
        <topology evidence="3">Multi-pass membrane protein</topology>
    </subcellularLocation>
    <subcellularLocation>
        <location evidence="1">Cytoplasm</location>
    </subcellularLocation>
    <subcellularLocation>
        <location evidence="14">Membrane</location>
        <topology evidence="14">Multi-pass membrane protein</topology>
    </subcellularLocation>
</comment>
<dbReference type="PROSITE" id="PS00421">
    <property type="entry name" value="TM4_1"/>
    <property type="match status" value="1"/>
</dbReference>
<dbReference type="PIRSF" id="PIRSF002419">
    <property type="entry name" value="Tetraspanin"/>
    <property type="match status" value="1"/>
</dbReference>
<dbReference type="GO" id="GO:0019899">
    <property type="term" value="F:enzyme binding"/>
    <property type="evidence" value="ECO:0007669"/>
    <property type="project" value="UniProtKB-ARBA"/>
</dbReference>
<keyword evidence="8" id="KW-0965">Cell junction</keyword>
<dbReference type="GO" id="GO:0065003">
    <property type="term" value="P:protein-containing complex assembly"/>
    <property type="evidence" value="ECO:0007669"/>
    <property type="project" value="UniProtKB-ARBA"/>
</dbReference>
<dbReference type="GO" id="GO:0051604">
    <property type="term" value="P:protein maturation"/>
    <property type="evidence" value="ECO:0007669"/>
    <property type="project" value="UniProtKB-ARBA"/>
</dbReference>
<sequence length="286" mass="32581">MAVQRLRSEPRGRRRIRVDHISPVVKYVLFWFNFMFWVGGALLAGLGAWVLIEKEKKLRDVLDFFFDPAIIMCAAGCIIFVLAFFGCIGALRENLCLLQTFHYVLTILLVIQLLLGAAVFIFYYVPGLRQHMQALPDDDLKHAIIKYRDDLDLRDLIDNIQKQFECCGVSNSDEGYKDWVANMYFNCSDTNPSVERCGVPASCCKMKPGEMINVMCGFDTTNKPKRDVEHLIYTRGCLKGFGSWLETHSIIIGAVSLGVIIPQFLGICLARTFVEQVRLQVAQWKH</sequence>
<evidence type="ECO:0000313" key="17">
    <source>
        <dbReference type="RefSeq" id="XP_013397126.1"/>
    </source>
</evidence>
<dbReference type="GeneID" id="106163947"/>
<dbReference type="Pfam" id="PF00335">
    <property type="entry name" value="Tetraspanin"/>
    <property type="match status" value="1"/>
</dbReference>
<feature type="disulfide bond" evidence="13">
    <location>
        <begin position="166"/>
        <end position="203"/>
    </location>
</feature>
<accession>A0A1S3IGY5</accession>
<name>A0A1S3IGY5_LINAN</name>
<dbReference type="STRING" id="7574.A0A1S3IGY5"/>
<organism evidence="15 17">
    <name type="scientific">Lingula anatina</name>
    <name type="common">Brachiopod</name>
    <name type="synonym">Lingula unguis</name>
    <dbReference type="NCBI Taxonomy" id="7574"/>
    <lineage>
        <taxon>Eukaryota</taxon>
        <taxon>Metazoa</taxon>
        <taxon>Spiralia</taxon>
        <taxon>Lophotrochozoa</taxon>
        <taxon>Brachiopoda</taxon>
        <taxon>Linguliformea</taxon>
        <taxon>Lingulata</taxon>
        <taxon>Lingulida</taxon>
        <taxon>Linguloidea</taxon>
        <taxon>Lingulidae</taxon>
        <taxon>Lingula</taxon>
    </lineage>
</organism>
<reference evidence="16 17" key="1">
    <citation type="submission" date="2025-04" db="UniProtKB">
        <authorList>
            <consortium name="RefSeq"/>
        </authorList>
    </citation>
    <scope>IDENTIFICATION</scope>
    <source>
        <tissue evidence="16 17">Gonads</tissue>
    </source>
</reference>
<evidence type="ECO:0000256" key="12">
    <source>
        <dbReference type="ARBA" id="ARBA00023180"/>
    </source>
</evidence>
<evidence type="ECO:0000256" key="5">
    <source>
        <dbReference type="ARBA" id="ARBA00022475"/>
    </source>
</evidence>
<dbReference type="SUPFAM" id="SSF48652">
    <property type="entry name" value="Tetraspanin"/>
    <property type="match status" value="1"/>
</dbReference>
<keyword evidence="11 13" id="KW-1015">Disulfide bond</keyword>
<keyword evidence="5" id="KW-1003">Cell membrane</keyword>
<evidence type="ECO:0000313" key="16">
    <source>
        <dbReference type="RefSeq" id="XP_013397125.1"/>
    </source>
</evidence>
<proteinExistence type="inferred from homology"/>
<dbReference type="PANTHER" id="PTHR19282:SF544">
    <property type="entry name" value="TETRASPANIN"/>
    <property type="match status" value="1"/>
</dbReference>
<evidence type="ECO:0000256" key="4">
    <source>
        <dbReference type="ARBA" id="ARBA00006840"/>
    </source>
</evidence>
<evidence type="ECO:0000256" key="14">
    <source>
        <dbReference type="RuleBase" id="RU361218"/>
    </source>
</evidence>
<evidence type="ECO:0000256" key="13">
    <source>
        <dbReference type="PIRSR" id="PIRSR002419-1"/>
    </source>
</evidence>
<dbReference type="InterPro" id="IPR018499">
    <property type="entry name" value="Tetraspanin/Peripherin"/>
</dbReference>
<dbReference type="OrthoDB" id="2014092at2759"/>
<evidence type="ECO:0000256" key="2">
    <source>
        <dbReference type="ARBA" id="ARBA00004536"/>
    </source>
</evidence>
<dbReference type="GO" id="GO:0005737">
    <property type="term" value="C:cytoplasm"/>
    <property type="evidence" value="ECO:0007669"/>
    <property type="project" value="UniProtKB-SubCell"/>
</dbReference>
<dbReference type="InterPro" id="IPR000301">
    <property type="entry name" value="Tetraspanin_animals"/>
</dbReference>
<dbReference type="OMA" id="FDTTNKP"/>
<dbReference type="GO" id="GO:0046930">
    <property type="term" value="C:pore complex"/>
    <property type="evidence" value="ECO:0007669"/>
    <property type="project" value="UniProtKB-ARBA"/>
</dbReference>
<dbReference type="GO" id="GO:0072659">
    <property type="term" value="P:protein localization to plasma membrane"/>
    <property type="evidence" value="ECO:0007669"/>
    <property type="project" value="UniProtKB-ARBA"/>
</dbReference>
<evidence type="ECO:0000256" key="10">
    <source>
        <dbReference type="ARBA" id="ARBA00023136"/>
    </source>
</evidence>
<evidence type="ECO:0000313" key="15">
    <source>
        <dbReference type="Proteomes" id="UP000085678"/>
    </source>
</evidence>
<evidence type="ECO:0000256" key="7">
    <source>
        <dbReference type="ARBA" id="ARBA00022692"/>
    </source>
</evidence>
<dbReference type="PANTHER" id="PTHR19282">
    <property type="entry name" value="TETRASPANIN"/>
    <property type="match status" value="1"/>
</dbReference>
<evidence type="ECO:0000256" key="6">
    <source>
        <dbReference type="ARBA" id="ARBA00022490"/>
    </source>
</evidence>
<keyword evidence="6" id="KW-0963">Cytoplasm</keyword>
<dbReference type="GO" id="GO:0005886">
    <property type="term" value="C:plasma membrane"/>
    <property type="evidence" value="ECO:0007669"/>
    <property type="project" value="UniProtKB-SubCell"/>
</dbReference>
<feature type="transmembrane region" description="Helical" evidence="14">
    <location>
        <begin position="28"/>
        <end position="52"/>
    </location>
</feature>
<dbReference type="Proteomes" id="UP000085678">
    <property type="component" value="Unplaced"/>
</dbReference>
<dbReference type="AlphaFoldDB" id="A0A1S3IGY5"/>
<dbReference type="RefSeq" id="XP_013397126.1">
    <property type="nucleotide sequence ID" value="XM_013541672.1"/>
</dbReference>
<protein>
    <recommendedName>
        <fullName evidence="14">Tetraspanin</fullName>
    </recommendedName>
</protein>
<evidence type="ECO:0000256" key="3">
    <source>
        <dbReference type="ARBA" id="ARBA00004651"/>
    </source>
</evidence>
<keyword evidence="7 14" id="KW-0812">Transmembrane</keyword>
<feature type="transmembrane region" description="Helical" evidence="14">
    <location>
        <begin position="64"/>
        <end position="91"/>
    </location>
</feature>
<keyword evidence="9 14" id="KW-1133">Transmembrane helix</keyword>
<feature type="transmembrane region" description="Helical" evidence="14">
    <location>
        <begin position="103"/>
        <end position="125"/>
    </location>
</feature>
<keyword evidence="10 14" id="KW-0472">Membrane</keyword>
<evidence type="ECO:0000256" key="11">
    <source>
        <dbReference type="ARBA" id="ARBA00023157"/>
    </source>
</evidence>
<comment type="similarity">
    <text evidence="4 14">Belongs to the tetraspanin (TM4SF) family.</text>
</comment>
<keyword evidence="15" id="KW-1185">Reference proteome</keyword>
<comment type="caution">
    <text evidence="14">Lacks conserved residue(s) required for the propagation of feature annotation.</text>
</comment>
<evidence type="ECO:0000256" key="8">
    <source>
        <dbReference type="ARBA" id="ARBA00022949"/>
    </source>
</evidence>